<evidence type="ECO:0000313" key="2">
    <source>
        <dbReference type="EnsemblPlants" id="Zm00001eb334860_P001"/>
    </source>
</evidence>
<reference evidence="2" key="2">
    <citation type="submission" date="2019-07" db="EMBL/GenBank/DDBJ databases">
        <authorList>
            <person name="Seetharam A."/>
            <person name="Woodhouse M."/>
            <person name="Cannon E."/>
        </authorList>
    </citation>
    <scope>NUCLEOTIDE SEQUENCE [LARGE SCALE GENOMIC DNA]</scope>
    <source>
        <strain evidence="2">cv. B73</strain>
    </source>
</reference>
<reference evidence="2" key="3">
    <citation type="submission" date="2021-05" db="UniProtKB">
        <authorList>
            <consortium name="EnsemblPlants"/>
        </authorList>
    </citation>
    <scope>IDENTIFICATION</scope>
    <source>
        <strain evidence="2">cv. B73</strain>
    </source>
</reference>
<name>A0A804UFI2_MAIZE</name>
<dbReference type="InParanoid" id="A0A804UFI2"/>
<dbReference type="AlphaFoldDB" id="A0A804UFI2"/>
<proteinExistence type="predicted"/>
<feature type="region of interest" description="Disordered" evidence="1">
    <location>
        <begin position="1"/>
        <end position="29"/>
    </location>
</feature>
<accession>A0A804UFI2</accession>
<keyword evidence="3" id="KW-1185">Reference proteome</keyword>
<dbReference type="EnsemblPlants" id="Zm00001eb334860_T001">
    <property type="protein sequence ID" value="Zm00001eb334860_P001"/>
    <property type="gene ID" value="Zm00001eb334860"/>
</dbReference>
<evidence type="ECO:0000313" key="3">
    <source>
        <dbReference type="Proteomes" id="UP000007305"/>
    </source>
</evidence>
<organism evidence="2 3">
    <name type="scientific">Zea mays</name>
    <name type="common">Maize</name>
    <dbReference type="NCBI Taxonomy" id="4577"/>
    <lineage>
        <taxon>Eukaryota</taxon>
        <taxon>Viridiplantae</taxon>
        <taxon>Streptophyta</taxon>
        <taxon>Embryophyta</taxon>
        <taxon>Tracheophyta</taxon>
        <taxon>Spermatophyta</taxon>
        <taxon>Magnoliopsida</taxon>
        <taxon>Liliopsida</taxon>
        <taxon>Poales</taxon>
        <taxon>Poaceae</taxon>
        <taxon>PACMAD clade</taxon>
        <taxon>Panicoideae</taxon>
        <taxon>Andropogonodae</taxon>
        <taxon>Andropogoneae</taxon>
        <taxon>Tripsacinae</taxon>
        <taxon>Zea</taxon>
    </lineage>
</organism>
<dbReference type="Proteomes" id="UP000007305">
    <property type="component" value="Chromosome 8"/>
</dbReference>
<protein>
    <submittedName>
        <fullName evidence="2">Uncharacterized protein</fullName>
    </submittedName>
</protein>
<evidence type="ECO:0000256" key="1">
    <source>
        <dbReference type="SAM" id="MobiDB-lite"/>
    </source>
</evidence>
<sequence>MPPRQRPPAPGRFAVMLAQRSTPRARRRRLQASARTAAATLRDARTSFQQDDSVWTPELRFGVLKANRR</sequence>
<dbReference type="Gramene" id="Zm00001eb334860_T001">
    <property type="protein sequence ID" value="Zm00001eb334860_P001"/>
    <property type="gene ID" value="Zm00001eb334860"/>
</dbReference>
<feature type="compositionally biased region" description="Pro residues" evidence="1">
    <location>
        <begin position="1"/>
        <end position="10"/>
    </location>
</feature>
<reference evidence="3" key="1">
    <citation type="journal article" date="2009" name="Science">
        <title>The B73 maize genome: complexity, diversity, and dynamics.</title>
        <authorList>
            <person name="Schnable P.S."/>
            <person name="Ware D."/>
            <person name="Fulton R.S."/>
            <person name="Stein J.C."/>
            <person name="Wei F."/>
            <person name="Pasternak S."/>
            <person name="Liang C."/>
            <person name="Zhang J."/>
            <person name="Fulton L."/>
            <person name="Graves T.A."/>
            <person name="Minx P."/>
            <person name="Reily A.D."/>
            <person name="Courtney L."/>
            <person name="Kruchowski S.S."/>
            <person name="Tomlinson C."/>
            <person name="Strong C."/>
            <person name="Delehaunty K."/>
            <person name="Fronick C."/>
            <person name="Courtney B."/>
            <person name="Rock S.M."/>
            <person name="Belter E."/>
            <person name="Du F."/>
            <person name="Kim K."/>
            <person name="Abbott R.M."/>
            <person name="Cotton M."/>
            <person name="Levy A."/>
            <person name="Marchetto P."/>
            <person name="Ochoa K."/>
            <person name="Jackson S.M."/>
            <person name="Gillam B."/>
            <person name="Chen W."/>
            <person name="Yan L."/>
            <person name="Higginbotham J."/>
            <person name="Cardenas M."/>
            <person name="Waligorski J."/>
            <person name="Applebaum E."/>
            <person name="Phelps L."/>
            <person name="Falcone J."/>
            <person name="Kanchi K."/>
            <person name="Thane T."/>
            <person name="Scimone A."/>
            <person name="Thane N."/>
            <person name="Henke J."/>
            <person name="Wang T."/>
            <person name="Ruppert J."/>
            <person name="Shah N."/>
            <person name="Rotter K."/>
            <person name="Hodges J."/>
            <person name="Ingenthron E."/>
            <person name="Cordes M."/>
            <person name="Kohlberg S."/>
            <person name="Sgro J."/>
            <person name="Delgado B."/>
            <person name="Mead K."/>
            <person name="Chinwalla A."/>
            <person name="Leonard S."/>
            <person name="Crouse K."/>
            <person name="Collura K."/>
            <person name="Kudrna D."/>
            <person name="Currie J."/>
            <person name="He R."/>
            <person name="Angelova A."/>
            <person name="Rajasekar S."/>
            <person name="Mueller T."/>
            <person name="Lomeli R."/>
            <person name="Scara G."/>
            <person name="Ko A."/>
            <person name="Delaney K."/>
            <person name="Wissotski M."/>
            <person name="Lopez G."/>
            <person name="Campos D."/>
            <person name="Braidotti M."/>
            <person name="Ashley E."/>
            <person name="Golser W."/>
            <person name="Kim H."/>
            <person name="Lee S."/>
            <person name="Lin J."/>
            <person name="Dujmic Z."/>
            <person name="Kim W."/>
            <person name="Talag J."/>
            <person name="Zuccolo A."/>
            <person name="Fan C."/>
            <person name="Sebastian A."/>
            <person name="Kramer M."/>
            <person name="Spiegel L."/>
            <person name="Nascimento L."/>
            <person name="Zutavern T."/>
            <person name="Miller B."/>
            <person name="Ambroise C."/>
            <person name="Muller S."/>
            <person name="Spooner W."/>
            <person name="Narechania A."/>
            <person name="Ren L."/>
            <person name="Wei S."/>
            <person name="Kumari S."/>
            <person name="Faga B."/>
            <person name="Levy M.J."/>
            <person name="McMahan L."/>
            <person name="Van Buren P."/>
            <person name="Vaughn M.W."/>
            <person name="Ying K."/>
            <person name="Yeh C.-T."/>
            <person name="Emrich S.J."/>
            <person name="Jia Y."/>
            <person name="Kalyanaraman A."/>
            <person name="Hsia A.-P."/>
            <person name="Barbazuk W.B."/>
            <person name="Baucom R.S."/>
            <person name="Brutnell T.P."/>
            <person name="Carpita N.C."/>
            <person name="Chaparro C."/>
            <person name="Chia J.-M."/>
            <person name="Deragon J.-M."/>
            <person name="Estill J.C."/>
            <person name="Fu Y."/>
            <person name="Jeddeloh J.A."/>
            <person name="Han Y."/>
            <person name="Lee H."/>
            <person name="Li P."/>
            <person name="Lisch D.R."/>
            <person name="Liu S."/>
            <person name="Liu Z."/>
            <person name="Nagel D.H."/>
            <person name="McCann M.C."/>
            <person name="SanMiguel P."/>
            <person name="Myers A.M."/>
            <person name="Nettleton D."/>
            <person name="Nguyen J."/>
            <person name="Penning B.W."/>
            <person name="Ponnala L."/>
            <person name="Schneider K.L."/>
            <person name="Schwartz D.C."/>
            <person name="Sharma A."/>
            <person name="Soderlund C."/>
            <person name="Springer N.M."/>
            <person name="Sun Q."/>
            <person name="Wang H."/>
            <person name="Waterman M."/>
            <person name="Westerman R."/>
            <person name="Wolfgruber T.K."/>
            <person name="Yang L."/>
            <person name="Yu Y."/>
            <person name="Zhang L."/>
            <person name="Zhou S."/>
            <person name="Zhu Q."/>
            <person name="Bennetzen J.L."/>
            <person name="Dawe R.K."/>
            <person name="Jiang J."/>
            <person name="Jiang N."/>
            <person name="Presting G.G."/>
            <person name="Wessler S.R."/>
            <person name="Aluru S."/>
            <person name="Martienssen R.A."/>
            <person name="Clifton S.W."/>
            <person name="McCombie W.R."/>
            <person name="Wing R.A."/>
            <person name="Wilson R.K."/>
        </authorList>
    </citation>
    <scope>NUCLEOTIDE SEQUENCE [LARGE SCALE GENOMIC DNA]</scope>
    <source>
        <strain evidence="3">cv. B73</strain>
    </source>
</reference>